<dbReference type="EMBL" id="AZDV01000028">
    <property type="protein sequence ID" value="KRK94120.1"/>
    <property type="molecule type" value="Genomic_DNA"/>
</dbReference>
<dbReference type="OrthoDB" id="9796533at2"/>
<comment type="caution">
    <text evidence="4">The sequence shown here is derived from an EMBL/GenBank/DDBJ whole genome shotgun (WGS) entry which is preliminary data.</text>
</comment>
<comment type="function">
    <text evidence="1">Transcriptional repressor of xylose-utilizing enzymes.</text>
</comment>
<dbReference type="InterPro" id="IPR036388">
    <property type="entry name" value="WH-like_DNA-bd_sf"/>
</dbReference>
<dbReference type="STRING" id="1423715.FD25_GL001451"/>
<evidence type="ECO:0000313" key="4">
    <source>
        <dbReference type="EMBL" id="KRK94120.1"/>
    </source>
</evidence>
<dbReference type="InterPro" id="IPR000600">
    <property type="entry name" value="ROK"/>
</dbReference>
<organism evidence="4 5">
    <name type="scientific">Levilactobacillus acidifarinae DSM 19394 = JCM 15949</name>
    <dbReference type="NCBI Taxonomy" id="1423715"/>
    <lineage>
        <taxon>Bacteria</taxon>
        <taxon>Bacillati</taxon>
        <taxon>Bacillota</taxon>
        <taxon>Bacilli</taxon>
        <taxon>Lactobacillales</taxon>
        <taxon>Lactobacillaceae</taxon>
        <taxon>Levilactobacillus</taxon>
    </lineage>
</organism>
<evidence type="ECO:0000313" key="5">
    <source>
        <dbReference type="Proteomes" id="UP000051955"/>
    </source>
</evidence>
<dbReference type="SUPFAM" id="SSF53067">
    <property type="entry name" value="Actin-like ATPase domain"/>
    <property type="match status" value="1"/>
</dbReference>
<accession>A0A0R1LFG2</accession>
<dbReference type="InterPro" id="IPR043129">
    <property type="entry name" value="ATPase_NBD"/>
</dbReference>
<dbReference type="SUPFAM" id="SSF46785">
    <property type="entry name" value="Winged helix' DNA-binding domain"/>
    <property type="match status" value="1"/>
</dbReference>
<dbReference type="PANTHER" id="PTHR18964:SF149">
    <property type="entry name" value="BIFUNCTIONAL UDP-N-ACETYLGLUCOSAMINE 2-EPIMERASE_N-ACETYLMANNOSAMINE KINASE"/>
    <property type="match status" value="1"/>
</dbReference>
<dbReference type="Pfam" id="PF13412">
    <property type="entry name" value="HTH_24"/>
    <property type="match status" value="1"/>
</dbReference>
<dbReference type="Gene3D" id="3.30.420.40">
    <property type="match status" value="2"/>
</dbReference>
<keyword evidence="3" id="KW-0859">Xylose metabolism</keyword>
<gene>
    <name evidence="4" type="ORF">FD25_GL001451</name>
</gene>
<dbReference type="GO" id="GO:0042732">
    <property type="term" value="P:D-xylose metabolic process"/>
    <property type="evidence" value="ECO:0007669"/>
    <property type="project" value="UniProtKB-KW"/>
</dbReference>
<dbReference type="InterPro" id="IPR036390">
    <property type="entry name" value="WH_DNA-bd_sf"/>
</dbReference>
<keyword evidence="5" id="KW-1185">Reference proteome</keyword>
<name>A0A0R1LFG2_9LACO</name>
<sequence>MANEITNNYSRVFQLIYNQDKISKQEIAIQLNLSLPTVTHNLKLLMNNDLIRNDGKFKSQVGRRAVAYSVYARKRVCLGLEMFKNYVTITAIDLKGTEIASDKLLLDYSNDDNYFQQLATWIKSFATDCGLVDDQVIGLGVGIQGLISYDRTTVLYGKILDCTGLKTARFEQFLPYKVSFFHDADCVAYAEHDKSDDHKDTIYLSIGEHLGTAIMINDRIYSGEQGRSGTMEHVTFVANSDRLCYCGRHGCVETYVSISSLLHDDENLNNFMASLAQNKANRARWETYLDYLAEAINNFHMFLDNRIVIAGELLQFINDQTLAQLKEQIANLTAFPEDRPYLRLGSVLNHPVATGAAIPLMEQFIESI</sequence>
<dbReference type="AlphaFoldDB" id="A0A0R1LFG2"/>
<protein>
    <submittedName>
        <fullName evidence="4">ROK family protein</fullName>
    </submittedName>
</protein>
<proteinExistence type="inferred from homology"/>
<dbReference type="Pfam" id="PF00480">
    <property type="entry name" value="ROK"/>
    <property type="match status" value="1"/>
</dbReference>
<comment type="similarity">
    <text evidence="2">Belongs to the ROK (NagC/XylR) family.</text>
</comment>
<reference evidence="4 5" key="1">
    <citation type="journal article" date="2015" name="Genome Announc.">
        <title>Expanding the biotechnology potential of lactobacilli through comparative genomics of 213 strains and associated genera.</title>
        <authorList>
            <person name="Sun Z."/>
            <person name="Harris H.M."/>
            <person name="McCann A."/>
            <person name="Guo C."/>
            <person name="Argimon S."/>
            <person name="Zhang W."/>
            <person name="Yang X."/>
            <person name="Jeffery I.B."/>
            <person name="Cooney J.C."/>
            <person name="Kagawa T.F."/>
            <person name="Liu W."/>
            <person name="Song Y."/>
            <person name="Salvetti E."/>
            <person name="Wrobel A."/>
            <person name="Rasinkangas P."/>
            <person name="Parkhill J."/>
            <person name="Rea M.C."/>
            <person name="O'Sullivan O."/>
            <person name="Ritari J."/>
            <person name="Douillard F.P."/>
            <person name="Paul Ross R."/>
            <person name="Yang R."/>
            <person name="Briner A.E."/>
            <person name="Felis G.E."/>
            <person name="de Vos W.M."/>
            <person name="Barrangou R."/>
            <person name="Klaenhammer T.R."/>
            <person name="Caufield P.W."/>
            <person name="Cui Y."/>
            <person name="Zhang H."/>
            <person name="O'Toole P.W."/>
        </authorList>
    </citation>
    <scope>NUCLEOTIDE SEQUENCE [LARGE SCALE GENOMIC DNA]</scope>
    <source>
        <strain evidence="4 5">DSM 19394</strain>
    </source>
</reference>
<dbReference type="RefSeq" id="WP_057804830.1">
    <property type="nucleotide sequence ID" value="NZ_AZDV01000028.1"/>
</dbReference>
<dbReference type="PATRIC" id="fig|1423715.3.peg.1487"/>
<evidence type="ECO:0000256" key="2">
    <source>
        <dbReference type="ARBA" id="ARBA00006479"/>
    </source>
</evidence>
<dbReference type="Proteomes" id="UP000051955">
    <property type="component" value="Unassembled WGS sequence"/>
</dbReference>
<dbReference type="PANTHER" id="PTHR18964">
    <property type="entry name" value="ROK (REPRESSOR, ORF, KINASE) FAMILY"/>
    <property type="match status" value="1"/>
</dbReference>
<keyword evidence="3" id="KW-0119">Carbohydrate metabolism</keyword>
<dbReference type="Gene3D" id="1.10.10.10">
    <property type="entry name" value="Winged helix-like DNA-binding domain superfamily/Winged helix DNA-binding domain"/>
    <property type="match status" value="1"/>
</dbReference>
<evidence type="ECO:0000256" key="1">
    <source>
        <dbReference type="ARBA" id="ARBA00002486"/>
    </source>
</evidence>
<evidence type="ECO:0000256" key="3">
    <source>
        <dbReference type="ARBA" id="ARBA00022629"/>
    </source>
</evidence>